<keyword evidence="1" id="KW-0812">Transmembrane</keyword>
<dbReference type="PANTHER" id="PTHR40394:SF2">
    <property type="entry name" value="QUINOL:CYTOCHROME C OXIDOREDUCTASE MEMBRANE PROTEIN"/>
    <property type="match status" value="1"/>
</dbReference>
<accession>A0A6J4KNV8</accession>
<sequence length="166" mass="18355">MPGVLGVFHHEDAAVDAIGELKQQRLGDIDVYSPTISHNLEHAVEPRESPVRRFTLVGGLLGVSFGYWIAIWVSDYWPLVVGGKAIATWVPYTIFGFEVMVLIGALSTVAGLFINSRIPRLTMTVGYDPRFSRGSYGVFVDAPPAEYPNAESILRKHGAVEVRRER</sequence>
<dbReference type="AlphaFoldDB" id="A0A6J4KNV8"/>
<keyword evidence="1" id="KW-0472">Membrane</keyword>
<dbReference type="Pfam" id="PF11821">
    <property type="entry name" value="ActD"/>
    <property type="match status" value="1"/>
</dbReference>
<feature type="transmembrane region" description="Helical" evidence="1">
    <location>
        <begin position="54"/>
        <end position="74"/>
    </location>
</feature>
<protein>
    <submittedName>
        <fullName evidence="2">Polysulphide reductase, NrfD</fullName>
    </submittedName>
</protein>
<organism evidence="2">
    <name type="scientific">uncultured Gemmatimonadaceae bacterium</name>
    <dbReference type="NCBI Taxonomy" id="246130"/>
    <lineage>
        <taxon>Bacteria</taxon>
        <taxon>Pseudomonadati</taxon>
        <taxon>Gemmatimonadota</taxon>
        <taxon>Gemmatimonadia</taxon>
        <taxon>Gemmatimonadales</taxon>
        <taxon>Gemmatimonadaceae</taxon>
        <taxon>environmental samples</taxon>
    </lineage>
</organism>
<dbReference type="EMBL" id="CADCTX010000269">
    <property type="protein sequence ID" value="CAA9310361.1"/>
    <property type="molecule type" value="Genomic_DNA"/>
</dbReference>
<evidence type="ECO:0000256" key="1">
    <source>
        <dbReference type="SAM" id="Phobius"/>
    </source>
</evidence>
<proteinExistence type="predicted"/>
<gene>
    <name evidence="2" type="ORF">AVDCRST_MAG40-932</name>
</gene>
<keyword evidence="1" id="KW-1133">Transmembrane helix</keyword>
<dbReference type="PANTHER" id="PTHR40394">
    <property type="entry name" value="LIPOPROTEIN-RELATED"/>
    <property type="match status" value="1"/>
</dbReference>
<evidence type="ECO:0000313" key="2">
    <source>
        <dbReference type="EMBL" id="CAA9310361.1"/>
    </source>
</evidence>
<dbReference type="InterPro" id="IPR021776">
    <property type="entry name" value="ActD"/>
</dbReference>
<name>A0A6J4KNV8_9BACT</name>
<feature type="transmembrane region" description="Helical" evidence="1">
    <location>
        <begin position="94"/>
        <end position="114"/>
    </location>
</feature>
<reference evidence="2" key="1">
    <citation type="submission" date="2020-02" db="EMBL/GenBank/DDBJ databases">
        <authorList>
            <person name="Meier V. D."/>
        </authorList>
    </citation>
    <scope>NUCLEOTIDE SEQUENCE</scope>
    <source>
        <strain evidence="2">AVDCRST_MAG40</strain>
    </source>
</reference>